<reference evidence="1 2" key="1">
    <citation type="journal article" date="2023" name="Mol. Biol. Evol.">
        <title>Genomics of Secondarily Temperate Adaptation in the Only Non-Antarctic Icefish.</title>
        <authorList>
            <person name="Rivera-Colon A.G."/>
            <person name="Rayamajhi N."/>
            <person name="Minhas B.F."/>
            <person name="Madrigal G."/>
            <person name="Bilyk K.T."/>
            <person name="Yoon V."/>
            <person name="Hune M."/>
            <person name="Gregory S."/>
            <person name="Cheng C.H.C."/>
            <person name="Catchen J.M."/>
        </authorList>
    </citation>
    <scope>NUCLEOTIDE SEQUENCE [LARGE SCALE GENOMIC DNA]</scope>
    <source>
        <tissue evidence="1">White muscle</tissue>
    </source>
</reference>
<dbReference type="Proteomes" id="UP001331515">
    <property type="component" value="Unassembled WGS sequence"/>
</dbReference>
<dbReference type="EMBL" id="JAURVH010001533">
    <property type="protein sequence ID" value="KAK5898464.1"/>
    <property type="molecule type" value="Genomic_DNA"/>
</dbReference>
<name>A0AAN8H3Q8_CHAGU</name>
<accession>A0AAN8H3Q8</accession>
<gene>
    <name evidence="1" type="ORF">CgunFtcFv8_015880</name>
</gene>
<evidence type="ECO:0000313" key="1">
    <source>
        <dbReference type="EMBL" id="KAK5898464.1"/>
    </source>
</evidence>
<organism evidence="1 2">
    <name type="scientific">Champsocephalus gunnari</name>
    <name type="common">Mackerel icefish</name>
    <dbReference type="NCBI Taxonomy" id="52237"/>
    <lineage>
        <taxon>Eukaryota</taxon>
        <taxon>Metazoa</taxon>
        <taxon>Chordata</taxon>
        <taxon>Craniata</taxon>
        <taxon>Vertebrata</taxon>
        <taxon>Euteleostomi</taxon>
        <taxon>Actinopterygii</taxon>
        <taxon>Neopterygii</taxon>
        <taxon>Teleostei</taxon>
        <taxon>Neoteleostei</taxon>
        <taxon>Acanthomorphata</taxon>
        <taxon>Eupercaria</taxon>
        <taxon>Perciformes</taxon>
        <taxon>Notothenioidei</taxon>
        <taxon>Channichthyidae</taxon>
        <taxon>Champsocephalus</taxon>
    </lineage>
</organism>
<sequence>MKECSVGSRRGASVGCQPSGSSLWISPRFMREEKMHSAPAKEVGCSNAAINLPMLRRHREKPAAALTNTINLIIEQKQMDVSTRDLNGVAQHYSTGGKLFVE</sequence>
<protein>
    <submittedName>
        <fullName evidence="1">Uncharacterized protein</fullName>
    </submittedName>
</protein>
<comment type="caution">
    <text evidence="1">The sequence shown here is derived from an EMBL/GenBank/DDBJ whole genome shotgun (WGS) entry which is preliminary data.</text>
</comment>
<keyword evidence="2" id="KW-1185">Reference proteome</keyword>
<proteinExistence type="predicted"/>
<dbReference type="AlphaFoldDB" id="A0AAN8H3Q8"/>
<evidence type="ECO:0000313" key="2">
    <source>
        <dbReference type="Proteomes" id="UP001331515"/>
    </source>
</evidence>